<keyword evidence="1" id="KW-0472">Membrane</keyword>
<dbReference type="AlphaFoldDB" id="A0A3M9MA72"/>
<feature type="transmembrane region" description="Helical" evidence="1">
    <location>
        <begin position="108"/>
        <end position="130"/>
    </location>
</feature>
<keyword evidence="1" id="KW-1133">Transmembrane helix</keyword>
<sequence>MFRSILAVLGGIAIGVFTISLVEYMSHQLYPLLVTGNPANPDVVAATLNNAPTGALLMVLLGYALGSFFGGMVAGRVAHFRRILHAVLVGGFLLAAGIANLYAFSHPLWFTVVSLIIYIPMAYFGGIMSVRRIP</sequence>
<gene>
    <name evidence="2" type="ORF">EFB08_20275</name>
</gene>
<dbReference type="EMBL" id="RJJD01000021">
    <property type="protein sequence ID" value="RNI22444.1"/>
    <property type="molecule type" value="Genomic_DNA"/>
</dbReference>
<feature type="transmembrane region" description="Helical" evidence="1">
    <location>
        <begin position="83"/>
        <end position="102"/>
    </location>
</feature>
<keyword evidence="1" id="KW-0812">Transmembrane</keyword>
<accession>A0A3M9MA72</accession>
<feature type="transmembrane region" description="Helical" evidence="1">
    <location>
        <begin position="55"/>
        <end position="74"/>
    </location>
</feature>
<evidence type="ECO:0000313" key="2">
    <source>
        <dbReference type="EMBL" id="RNI22444.1"/>
    </source>
</evidence>
<evidence type="ECO:0000313" key="3">
    <source>
        <dbReference type="Proteomes" id="UP000272117"/>
    </source>
</evidence>
<dbReference type="Proteomes" id="UP000272117">
    <property type="component" value="Unassembled WGS sequence"/>
</dbReference>
<comment type="caution">
    <text evidence="2">The sequence shown here is derived from an EMBL/GenBank/DDBJ whole genome shotgun (WGS) entry which is preliminary data.</text>
</comment>
<reference evidence="2 3" key="1">
    <citation type="submission" date="2018-11" db="EMBL/GenBank/DDBJ databases">
        <title>Rufibacter latericius sp. nov., isolated from water in Baiyang Lake.</title>
        <authorList>
            <person name="Yang Y."/>
        </authorList>
    </citation>
    <scope>NUCLEOTIDE SEQUENCE [LARGE SCALE GENOMIC DNA]</scope>
    <source>
        <strain evidence="2 3">R-22-1c-1</strain>
    </source>
</reference>
<proteinExistence type="predicted"/>
<organism evidence="2 3">
    <name type="scientific">Rufibacter latericius</name>
    <dbReference type="NCBI Taxonomy" id="2487040"/>
    <lineage>
        <taxon>Bacteria</taxon>
        <taxon>Pseudomonadati</taxon>
        <taxon>Bacteroidota</taxon>
        <taxon>Cytophagia</taxon>
        <taxon>Cytophagales</taxon>
        <taxon>Hymenobacteraceae</taxon>
        <taxon>Rufibacter</taxon>
    </lineage>
</organism>
<keyword evidence="3" id="KW-1185">Reference proteome</keyword>
<dbReference type="OrthoDB" id="893761at2"/>
<protein>
    <submittedName>
        <fullName evidence="2">Uncharacterized protein</fullName>
    </submittedName>
</protein>
<name>A0A3M9MA72_9BACT</name>
<evidence type="ECO:0000256" key="1">
    <source>
        <dbReference type="SAM" id="Phobius"/>
    </source>
</evidence>
<dbReference type="RefSeq" id="WP_123128803.1">
    <property type="nucleotide sequence ID" value="NZ_RJJD01000021.1"/>
</dbReference>